<comment type="cofactor">
    <cofactor evidence="2">
        <name>Zn(2+)</name>
        <dbReference type="ChEBI" id="CHEBI:29105"/>
    </cofactor>
</comment>
<keyword evidence="4" id="KW-0472">Membrane</keyword>
<dbReference type="SUPFAM" id="SSF51556">
    <property type="entry name" value="Metallo-dependent hydrolases"/>
    <property type="match status" value="1"/>
</dbReference>
<feature type="region of interest" description="Disordered" evidence="3">
    <location>
        <begin position="1"/>
        <end position="26"/>
    </location>
</feature>
<dbReference type="GO" id="GO:0070573">
    <property type="term" value="F:metallodipeptidase activity"/>
    <property type="evidence" value="ECO:0007669"/>
    <property type="project" value="InterPro"/>
</dbReference>
<comment type="catalytic activity">
    <reaction evidence="2">
        <text>an L-aminoacyl-L-amino acid + H2O = 2 an L-alpha-amino acid</text>
        <dbReference type="Rhea" id="RHEA:48940"/>
        <dbReference type="ChEBI" id="CHEBI:15377"/>
        <dbReference type="ChEBI" id="CHEBI:59869"/>
        <dbReference type="ChEBI" id="CHEBI:77460"/>
        <dbReference type="EC" id="3.4.13.19"/>
    </reaction>
</comment>
<accession>A0A1L7XEZ5</accession>
<gene>
    <name evidence="5" type="ORF">PAC_13491</name>
</gene>
<dbReference type="GO" id="GO:0006508">
    <property type="term" value="P:proteolysis"/>
    <property type="evidence" value="ECO:0007669"/>
    <property type="project" value="UniProtKB-KW"/>
</dbReference>
<keyword evidence="2" id="KW-0862">Zinc</keyword>
<keyword evidence="4" id="KW-0812">Transmembrane</keyword>
<keyword evidence="4" id="KW-1133">Transmembrane helix</keyword>
<dbReference type="Proteomes" id="UP000184330">
    <property type="component" value="Unassembled WGS sequence"/>
</dbReference>
<dbReference type="CDD" id="cd01301">
    <property type="entry name" value="rDP_like"/>
    <property type="match status" value="1"/>
</dbReference>
<evidence type="ECO:0000256" key="4">
    <source>
        <dbReference type="SAM" id="Phobius"/>
    </source>
</evidence>
<keyword evidence="6" id="KW-1185">Reference proteome</keyword>
<dbReference type="Pfam" id="PF01244">
    <property type="entry name" value="Peptidase_M19"/>
    <property type="match status" value="1"/>
</dbReference>
<dbReference type="PANTHER" id="PTHR10443:SF12">
    <property type="entry name" value="DIPEPTIDASE"/>
    <property type="match status" value="1"/>
</dbReference>
<dbReference type="Gene3D" id="3.20.20.140">
    <property type="entry name" value="Metal-dependent hydrolases"/>
    <property type="match status" value="1"/>
</dbReference>
<dbReference type="PANTHER" id="PTHR10443">
    <property type="entry name" value="MICROSOMAL DIPEPTIDASE"/>
    <property type="match status" value="1"/>
</dbReference>
<keyword evidence="2" id="KW-0479">Metal-binding</keyword>
<sequence>MDDSVLSRRRTENTPPSPDSAQPSAIQPRRTELSYLKHWFFVLLSISTAILLLYRYGYSTDEAINPLDYKSRAQKLMETTPLIDGHNDLPYLLRLELKNKIYDATKFTFREGKNSLILWFFCCLTMKNYRISKSYRLGASEIRPHWRPILCPDISSLDDPNHNVRDTLEQIDVAKRFIAEYRPELRYCEHSSCVISAFKAGSIASMLGAEGLHQAGSAIGVIRQFFDLGVRYITLTHNCDNPFATAASTVTATEKDGGLTEFGKAAVLEMNRLGMMVDLSHVSHKTMRDVLDVTQSPVIFSHSACYALAKNYRNAPDDVLARLTDNGGVIMVFFVKRFLDAERPDAADMATAVDHIFHVAKVAGWDHVGIGADFDGTVTLADGIDDVSAYPLLIESILRRGATDEQVRKLLGENILRVWAQNEAIAARLQYVDQTKPVEEVWDGRKWTRWDNPLPVMIPGNLDRIRAQNYM</sequence>
<dbReference type="GO" id="GO:0046872">
    <property type="term" value="F:metal ion binding"/>
    <property type="evidence" value="ECO:0007669"/>
    <property type="project" value="UniProtKB-UniRule"/>
</dbReference>
<keyword evidence="2" id="KW-0645">Protease</keyword>
<feature type="compositionally biased region" description="Basic and acidic residues" evidence="3">
    <location>
        <begin position="1"/>
        <end position="12"/>
    </location>
</feature>
<evidence type="ECO:0000313" key="5">
    <source>
        <dbReference type="EMBL" id="CZR63594.1"/>
    </source>
</evidence>
<comment type="similarity">
    <text evidence="2">Belongs to the metallo-dependent hydrolases superfamily. Peptidase M19 family.</text>
</comment>
<keyword evidence="2" id="KW-0482">Metalloprotease</keyword>
<feature type="transmembrane region" description="Helical" evidence="4">
    <location>
        <begin position="39"/>
        <end position="58"/>
    </location>
</feature>
<dbReference type="PROSITE" id="PS51365">
    <property type="entry name" value="RENAL_DIPEPTIDASE_2"/>
    <property type="match status" value="1"/>
</dbReference>
<reference evidence="5 6" key="1">
    <citation type="submission" date="2016-03" db="EMBL/GenBank/DDBJ databases">
        <authorList>
            <person name="Ploux O."/>
        </authorList>
    </citation>
    <scope>NUCLEOTIDE SEQUENCE [LARGE SCALE GENOMIC DNA]</scope>
    <source>
        <strain evidence="5 6">UAMH 11012</strain>
    </source>
</reference>
<dbReference type="EMBL" id="FJOG01000024">
    <property type="protein sequence ID" value="CZR63594.1"/>
    <property type="molecule type" value="Genomic_DNA"/>
</dbReference>
<dbReference type="OrthoDB" id="445695at2759"/>
<evidence type="ECO:0000313" key="6">
    <source>
        <dbReference type="Proteomes" id="UP000184330"/>
    </source>
</evidence>
<organism evidence="5 6">
    <name type="scientific">Phialocephala subalpina</name>
    <dbReference type="NCBI Taxonomy" id="576137"/>
    <lineage>
        <taxon>Eukaryota</taxon>
        <taxon>Fungi</taxon>
        <taxon>Dikarya</taxon>
        <taxon>Ascomycota</taxon>
        <taxon>Pezizomycotina</taxon>
        <taxon>Leotiomycetes</taxon>
        <taxon>Helotiales</taxon>
        <taxon>Mollisiaceae</taxon>
        <taxon>Phialocephala</taxon>
        <taxon>Phialocephala fortinii species complex</taxon>
    </lineage>
</organism>
<proteinExistence type="inferred from homology"/>
<dbReference type="InterPro" id="IPR008257">
    <property type="entry name" value="Pept_M19"/>
</dbReference>
<keyword evidence="2" id="KW-0378">Hydrolase</keyword>
<name>A0A1L7XEZ5_9HELO</name>
<evidence type="ECO:0000256" key="3">
    <source>
        <dbReference type="SAM" id="MobiDB-lite"/>
    </source>
</evidence>
<evidence type="ECO:0000256" key="2">
    <source>
        <dbReference type="RuleBase" id="RU341113"/>
    </source>
</evidence>
<dbReference type="EC" id="3.4.13.19" evidence="2"/>
<evidence type="ECO:0000256" key="1">
    <source>
        <dbReference type="ARBA" id="ARBA00022997"/>
    </source>
</evidence>
<dbReference type="InterPro" id="IPR032466">
    <property type="entry name" value="Metal_Hydrolase"/>
</dbReference>
<protein>
    <recommendedName>
        <fullName evidence="2">Dipeptidase</fullName>
        <ecNumber evidence="2">3.4.13.19</ecNumber>
    </recommendedName>
</protein>
<keyword evidence="1 2" id="KW-0224">Dipeptidase</keyword>
<dbReference type="AlphaFoldDB" id="A0A1L7XEZ5"/>
<dbReference type="STRING" id="576137.A0A1L7XEZ5"/>